<dbReference type="SUPFAM" id="SSF88713">
    <property type="entry name" value="Glycoside hydrolase/deacetylase"/>
    <property type="match status" value="1"/>
</dbReference>
<dbReference type="Pfam" id="PF01522">
    <property type="entry name" value="Polysacc_deac_1"/>
    <property type="match status" value="1"/>
</dbReference>
<proteinExistence type="predicted"/>
<dbReference type="GO" id="GO:0016020">
    <property type="term" value="C:membrane"/>
    <property type="evidence" value="ECO:0007669"/>
    <property type="project" value="TreeGrafter"/>
</dbReference>
<dbReference type="RefSeq" id="WP_072831272.1">
    <property type="nucleotide sequence ID" value="NZ_FQXP01000005.1"/>
</dbReference>
<dbReference type="PANTHER" id="PTHR10587:SF128">
    <property type="entry name" value="POLYSACCHARIDE DEACETYLASE PDAB-RELATED"/>
    <property type="match status" value="1"/>
</dbReference>
<dbReference type="Proteomes" id="UP000184526">
    <property type="component" value="Unassembled WGS sequence"/>
</dbReference>
<organism evidence="3 4">
    <name type="scientific">Clostridium collagenovorans DSM 3089</name>
    <dbReference type="NCBI Taxonomy" id="1121306"/>
    <lineage>
        <taxon>Bacteria</taxon>
        <taxon>Bacillati</taxon>
        <taxon>Bacillota</taxon>
        <taxon>Clostridia</taxon>
        <taxon>Eubacteriales</taxon>
        <taxon>Clostridiaceae</taxon>
        <taxon>Clostridium</taxon>
    </lineage>
</organism>
<keyword evidence="4" id="KW-1185">Reference proteome</keyword>
<dbReference type="CDD" id="cd10917">
    <property type="entry name" value="CE4_NodB_like_6s_7s"/>
    <property type="match status" value="1"/>
</dbReference>
<evidence type="ECO:0000256" key="1">
    <source>
        <dbReference type="SAM" id="Phobius"/>
    </source>
</evidence>
<feature type="transmembrane region" description="Helical" evidence="1">
    <location>
        <begin position="12"/>
        <end position="30"/>
    </location>
</feature>
<gene>
    <name evidence="3" type="ORF">SAMN02745196_01351</name>
</gene>
<dbReference type="PROSITE" id="PS51677">
    <property type="entry name" value="NODB"/>
    <property type="match status" value="1"/>
</dbReference>
<reference evidence="3 4" key="1">
    <citation type="submission" date="2016-11" db="EMBL/GenBank/DDBJ databases">
        <authorList>
            <person name="Jaros S."/>
            <person name="Januszkiewicz K."/>
            <person name="Wedrychowicz H."/>
        </authorList>
    </citation>
    <scope>NUCLEOTIDE SEQUENCE [LARGE SCALE GENOMIC DNA]</scope>
    <source>
        <strain evidence="3 4">DSM 3089</strain>
    </source>
</reference>
<dbReference type="InterPro" id="IPR011330">
    <property type="entry name" value="Glyco_hydro/deAcase_b/a-brl"/>
</dbReference>
<dbReference type="NCBIfam" id="TIGR02764">
    <property type="entry name" value="spore_ybaN_pdaB"/>
    <property type="match status" value="1"/>
</dbReference>
<protein>
    <submittedName>
        <fullName evidence="3">Polysaccharide deacetylase family sporulation protein PdaB</fullName>
    </submittedName>
</protein>
<dbReference type="InterPro" id="IPR050248">
    <property type="entry name" value="Polysacc_deacetylase_ArnD"/>
</dbReference>
<evidence type="ECO:0000259" key="2">
    <source>
        <dbReference type="PROSITE" id="PS51677"/>
    </source>
</evidence>
<dbReference type="PANTHER" id="PTHR10587">
    <property type="entry name" value="GLYCOSYL TRANSFERASE-RELATED"/>
    <property type="match status" value="1"/>
</dbReference>
<evidence type="ECO:0000313" key="3">
    <source>
        <dbReference type="EMBL" id="SHH78456.1"/>
    </source>
</evidence>
<dbReference type="OrthoDB" id="9806342at2"/>
<dbReference type="GO" id="GO:0016810">
    <property type="term" value="F:hydrolase activity, acting on carbon-nitrogen (but not peptide) bonds"/>
    <property type="evidence" value="ECO:0007669"/>
    <property type="project" value="InterPro"/>
</dbReference>
<feature type="domain" description="NodB homology" evidence="2">
    <location>
        <begin position="54"/>
        <end position="231"/>
    </location>
</feature>
<dbReference type="InterPro" id="IPR014132">
    <property type="entry name" value="PdaB-like"/>
</dbReference>
<accession>A0A1M5VT77</accession>
<sequence length="256" mass="29393">MKKLEPKHTKLLFLSIALVVVMCVGVVYNYKTVGALSNATTKKLPIYSTDVKDKKVAITFDTSWGTDYTKEILNVLEKQDVKATFFVIGTWIDDYKEETKEIHSKGHELGNHSNTHPDMTKISKDKMINEVAVTDAKIMEITGERPTLFRCPSGSYNDEVIKNIEETNHKIIQWDTDSIDWKEKGAEEEYNRVVEKVKPGSIILFHNNAKYTPENLEKIITKLKGEGYEFVKVSDMIYKDDYYLDHTGKQIKNSNE</sequence>
<dbReference type="AlphaFoldDB" id="A0A1M5VT77"/>
<name>A0A1M5VT77_9CLOT</name>
<evidence type="ECO:0000313" key="4">
    <source>
        <dbReference type="Proteomes" id="UP000184526"/>
    </source>
</evidence>
<dbReference type="InterPro" id="IPR002509">
    <property type="entry name" value="NODB_dom"/>
</dbReference>
<dbReference type="EMBL" id="FQXP01000005">
    <property type="protein sequence ID" value="SHH78456.1"/>
    <property type="molecule type" value="Genomic_DNA"/>
</dbReference>
<dbReference type="STRING" id="1121306.SAMN02745196_01351"/>
<dbReference type="Gene3D" id="3.20.20.370">
    <property type="entry name" value="Glycoside hydrolase/deacetylase"/>
    <property type="match status" value="1"/>
</dbReference>
<keyword evidence="1" id="KW-0472">Membrane</keyword>
<keyword evidence="1" id="KW-1133">Transmembrane helix</keyword>
<dbReference type="GO" id="GO:0005975">
    <property type="term" value="P:carbohydrate metabolic process"/>
    <property type="evidence" value="ECO:0007669"/>
    <property type="project" value="InterPro"/>
</dbReference>
<keyword evidence="1" id="KW-0812">Transmembrane</keyword>